<dbReference type="Proteomes" id="UP000199467">
    <property type="component" value="Unassembled WGS sequence"/>
</dbReference>
<dbReference type="EMBL" id="FMZQ01000016">
    <property type="protein sequence ID" value="SDD44624.1"/>
    <property type="molecule type" value="Genomic_DNA"/>
</dbReference>
<proteinExistence type="predicted"/>
<accession>A0A1G6UTP2</accession>
<evidence type="ECO:0000313" key="2">
    <source>
        <dbReference type="Proteomes" id="UP000199467"/>
    </source>
</evidence>
<reference evidence="2" key="1">
    <citation type="submission" date="2016-10" db="EMBL/GenBank/DDBJ databases">
        <authorList>
            <person name="Varghese N."/>
            <person name="Submissions S."/>
        </authorList>
    </citation>
    <scope>NUCLEOTIDE SEQUENCE [LARGE SCALE GENOMIC DNA]</scope>
    <source>
        <strain evidence="2">DSM 26382</strain>
    </source>
</reference>
<name>A0A1G6UTP2_9GAMM</name>
<dbReference type="AlphaFoldDB" id="A0A1G6UTP2"/>
<dbReference type="RefSeq" id="WP_017676862.1">
    <property type="nucleotide sequence ID" value="NZ_FMZQ01000016.1"/>
</dbReference>
<keyword evidence="2" id="KW-1185">Reference proteome</keyword>
<evidence type="ECO:0000313" key="1">
    <source>
        <dbReference type="EMBL" id="SDD44624.1"/>
    </source>
</evidence>
<dbReference type="Gene3D" id="2.30.170.10">
    <property type="match status" value="1"/>
</dbReference>
<gene>
    <name evidence="1" type="ORF">SAMN05216576_116108</name>
</gene>
<organism evidence="1 2">
    <name type="scientific">Ectopseudomonas chengduensis</name>
    <dbReference type="NCBI Taxonomy" id="489632"/>
    <lineage>
        <taxon>Bacteria</taxon>
        <taxon>Pseudomonadati</taxon>
        <taxon>Pseudomonadota</taxon>
        <taxon>Gammaproteobacteria</taxon>
        <taxon>Pseudomonadales</taxon>
        <taxon>Pseudomonadaceae</taxon>
        <taxon>Ectopseudomonas</taxon>
    </lineage>
</organism>
<sequence>MNARTCACPHCDCPVESREWVHEVAGEDLLYCCEACMQRHPKGLVQCQSAGCDCGERVERERELAS</sequence>
<protein>
    <submittedName>
        <fullName evidence="1">Metallothionein</fullName>
    </submittedName>
</protein>
<dbReference type="SUPFAM" id="SSF57868">
    <property type="entry name" value="Metallothionein"/>
    <property type="match status" value="1"/>
</dbReference>
<dbReference type="GO" id="GO:0046872">
    <property type="term" value="F:metal ion binding"/>
    <property type="evidence" value="ECO:0007669"/>
    <property type="project" value="InterPro"/>
</dbReference>
<dbReference type="InterPro" id="IPR017854">
    <property type="entry name" value="Metalthion_dom_sf"/>
</dbReference>